<organism evidence="2">
    <name type="scientific">marine metagenome</name>
    <dbReference type="NCBI Taxonomy" id="408172"/>
    <lineage>
        <taxon>unclassified sequences</taxon>
        <taxon>metagenomes</taxon>
        <taxon>ecological metagenomes</taxon>
    </lineage>
</organism>
<sequence>VISSAVAGGTWAITGSPAAAGIALGVGVLMDVDHLYDYYQRYVKGKKDRVYVLFHAWEYPMIMSFISLVFYHPFLLAVILGHLAHVTTDHVWNRLTPFAYSITYRAIKGFDSRHIAPHHHVMDSYRSLPRLLPLGHRVEPWFQRKIAPWFLARIDRTSPNEAVPTSSDD</sequence>
<dbReference type="AlphaFoldDB" id="A0A382GJF3"/>
<dbReference type="EMBL" id="UINC01055649">
    <property type="protein sequence ID" value="SVB74773.1"/>
    <property type="molecule type" value="Genomic_DNA"/>
</dbReference>
<evidence type="ECO:0000313" key="2">
    <source>
        <dbReference type="EMBL" id="SVB74773.1"/>
    </source>
</evidence>
<reference evidence="2" key="1">
    <citation type="submission" date="2018-05" db="EMBL/GenBank/DDBJ databases">
        <authorList>
            <person name="Lanie J.A."/>
            <person name="Ng W.-L."/>
            <person name="Kazmierczak K.M."/>
            <person name="Andrzejewski T.M."/>
            <person name="Davidsen T.M."/>
            <person name="Wayne K.J."/>
            <person name="Tettelin H."/>
            <person name="Glass J.I."/>
            <person name="Rusch D."/>
            <person name="Podicherti R."/>
            <person name="Tsui H.-C.T."/>
            <person name="Winkler M.E."/>
        </authorList>
    </citation>
    <scope>NUCLEOTIDE SEQUENCE</scope>
</reference>
<keyword evidence="1" id="KW-0472">Membrane</keyword>
<name>A0A382GJF3_9ZZZZ</name>
<proteinExistence type="predicted"/>
<accession>A0A382GJF3</accession>
<keyword evidence="1" id="KW-0812">Transmembrane</keyword>
<gene>
    <name evidence="2" type="ORF">METZ01_LOCUS227627</name>
</gene>
<keyword evidence="1" id="KW-1133">Transmembrane helix</keyword>
<evidence type="ECO:0000256" key="1">
    <source>
        <dbReference type="SAM" id="Phobius"/>
    </source>
</evidence>
<protein>
    <submittedName>
        <fullName evidence="2">Uncharacterized protein</fullName>
    </submittedName>
</protein>
<feature type="non-terminal residue" evidence="2">
    <location>
        <position position="1"/>
    </location>
</feature>
<feature type="transmembrane region" description="Helical" evidence="1">
    <location>
        <begin position="61"/>
        <end position="84"/>
    </location>
</feature>